<keyword evidence="3" id="KW-1185">Reference proteome</keyword>
<protein>
    <submittedName>
        <fullName evidence="2">Helix-turn-helix transcriptional regulator</fullName>
    </submittedName>
</protein>
<proteinExistence type="predicted"/>
<dbReference type="InterPro" id="IPR001387">
    <property type="entry name" value="Cro/C1-type_HTH"/>
</dbReference>
<dbReference type="PROSITE" id="PS50943">
    <property type="entry name" value="HTH_CROC1"/>
    <property type="match status" value="1"/>
</dbReference>
<evidence type="ECO:0000259" key="1">
    <source>
        <dbReference type="PROSITE" id="PS50943"/>
    </source>
</evidence>
<comment type="caution">
    <text evidence="2">The sequence shown here is derived from an EMBL/GenBank/DDBJ whole genome shotgun (WGS) entry which is preliminary data.</text>
</comment>
<sequence length="188" mass="21546">MIRNNLALLLTERNLKITKVANDTKISRTTLTALNQNDNKMIQMDTINTLCRYLKITPCDFFDYVPFDVDFFVDIANQSMYAPDEGVPTFKIEAFLNIDDNSGNHSFEYEGFLENYGSAPNNKHAIGVYIEPTSTDDVILYLSDLPQTFITDITQQFKNKINTAVEAFGLESYEKDFITINLLQKRKI</sequence>
<dbReference type="Gene3D" id="1.10.260.40">
    <property type="entry name" value="lambda repressor-like DNA-binding domains"/>
    <property type="match status" value="1"/>
</dbReference>
<gene>
    <name evidence="2" type="ORF">P7H46_03350</name>
</gene>
<dbReference type="EMBL" id="JARQAZ010000002">
    <property type="protein sequence ID" value="MDT2769874.1"/>
    <property type="molecule type" value="Genomic_DNA"/>
</dbReference>
<accession>A0ABU3FGD2</accession>
<evidence type="ECO:0000313" key="2">
    <source>
        <dbReference type="EMBL" id="MDT2769874.1"/>
    </source>
</evidence>
<dbReference type="RefSeq" id="WP_311815359.1">
    <property type="nucleotide sequence ID" value="NZ_JARQAZ010000002.1"/>
</dbReference>
<organism evidence="2 3">
    <name type="scientific">Enterococcus pseudoavium</name>
    <dbReference type="NCBI Taxonomy" id="44007"/>
    <lineage>
        <taxon>Bacteria</taxon>
        <taxon>Bacillati</taxon>
        <taxon>Bacillota</taxon>
        <taxon>Bacilli</taxon>
        <taxon>Lactobacillales</taxon>
        <taxon>Enterococcaceae</taxon>
        <taxon>Enterococcus</taxon>
    </lineage>
</organism>
<dbReference type="Pfam" id="PF13443">
    <property type="entry name" value="HTH_26"/>
    <property type="match status" value="1"/>
</dbReference>
<name>A0ABU3FGD2_9ENTE</name>
<dbReference type="InterPro" id="IPR010982">
    <property type="entry name" value="Lambda_DNA-bd_dom_sf"/>
</dbReference>
<dbReference type="SUPFAM" id="SSF47413">
    <property type="entry name" value="lambda repressor-like DNA-binding domains"/>
    <property type="match status" value="1"/>
</dbReference>
<evidence type="ECO:0000313" key="3">
    <source>
        <dbReference type="Proteomes" id="UP001269061"/>
    </source>
</evidence>
<reference evidence="2 3" key="1">
    <citation type="submission" date="2023-03" db="EMBL/GenBank/DDBJ databases">
        <authorList>
            <person name="Shen W."/>
            <person name="Cai J."/>
        </authorList>
    </citation>
    <scope>NUCLEOTIDE SEQUENCE [LARGE SCALE GENOMIC DNA]</scope>
    <source>
        <strain evidence="2 3">Y59</strain>
    </source>
</reference>
<dbReference type="Proteomes" id="UP001269061">
    <property type="component" value="Unassembled WGS sequence"/>
</dbReference>
<feature type="domain" description="HTH cro/C1-type" evidence="1">
    <location>
        <begin position="6"/>
        <end position="61"/>
    </location>
</feature>